<name>A0A8J4TNB8_CLAMG</name>
<keyword evidence="1" id="KW-0472">Membrane</keyword>
<organism evidence="2 3">
    <name type="scientific">Clarias magur</name>
    <name type="common">Asian catfish</name>
    <name type="synonym">Macropteronotus magur</name>
    <dbReference type="NCBI Taxonomy" id="1594786"/>
    <lineage>
        <taxon>Eukaryota</taxon>
        <taxon>Metazoa</taxon>
        <taxon>Chordata</taxon>
        <taxon>Craniata</taxon>
        <taxon>Vertebrata</taxon>
        <taxon>Euteleostomi</taxon>
        <taxon>Actinopterygii</taxon>
        <taxon>Neopterygii</taxon>
        <taxon>Teleostei</taxon>
        <taxon>Ostariophysi</taxon>
        <taxon>Siluriformes</taxon>
        <taxon>Clariidae</taxon>
        <taxon>Clarias</taxon>
    </lineage>
</organism>
<keyword evidence="3" id="KW-1185">Reference proteome</keyword>
<evidence type="ECO:0000313" key="2">
    <source>
        <dbReference type="EMBL" id="KAF5888043.1"/>
    </source>
</evidence>
<keyword evidence="1" id="KW-1133">Transmembrane helix</keyword>
<proteinExistence type="predicted"/>
<feature type="transmembrane region" description="Helical" evidence="1">
    <location>
        <begin position="50"/>
        <end position="73"/>
    </location>
</feature>
<keyword evidence="2" id="KW-0675">Receptor</keyword>
<accession>A0A8J4TNB8</accession>
<dbReference type="EMBL" id="QNUK01001039">
    <property type="protein sequence ID" value="KAF5888043.1"/>
    <property type="molecule type" value="Genomic_DNA"/>
</dbReference>
<dbReference type="SUPFAM" id="SSF81321">
    <property type="entry name" value="Family A G protein-coupled receptor-like"/>
    <property type="match status" value="1"/>
</dbReference>
<dbReference type="Proteomes" id="UP000727407">
    <property type="component" value="Unassembled WGS sequence"/>
</dbReference>
<sequence>FITIMDSVTVFAKDNANLYPQSNYNDTNSSMTTSMPAPESPGCWKDVGCVLVAAAFVVIIVLGITGNGLVIWITGFKIKKTVNNI</sequence>
<comment type="caution">
    <text evidence="2">The sequence shown here is derived from an EMBL/GenBank/DDBJ whole genome shotgun (WGS) entry which is preliminary data.</text>
</comment>
<gene>
    <name evidence="2" type="primary">cmklr1</name>
    <name evidence="2" type="ORF">DAT39_022054</name>
</gene>
<evidence type="ECO:0000313" key="3">
    <source>
        <dbReference type="Proteomes" id="UP000727407"/>
    </source>
</evidence>
<keyword evidence="1" id="KW-0812">Transmembrane</keyword>
<feature type="non-terminal residue" evidence="2">
    <location>
        <position position="85"/>
    </location>
</feature>
<feature type="non-terminal residue" evidence="2">
    <location>
        <position position="1"/>
    </location>
</feature>
<dbReference type="AlphaFoldDB" id="A0A8J4TNB8"/>
<reference evidence="2" key="1">
    <citation type="submission" date="2020-07" db="EMBL/GenBank/DDBJ databases">
        <title>Clarias magur genome sequencing, assembly and annotation.</title>
        <authorList>
            <person name="Kushwaha B."/>
            <person name="Kumar R."/>
            <person name="Das P."/>
            <person name="Joshi C.G."/>
            <person name="Kumar D."/>
            <person name="Nagpure N.S."/>
            <person name="Pandey M."/>
            <person name="Agarwal S."/>
            <person name="Srivastava S."/>
            <person name="Singh M."/>
            <person name="Sahoo L."/>
            <person name="Jayasankar P."/>
            <person name="Meher P.K."/>
            <person name="Koringa P.G."/>
            <person name="Iquebal M.A."/>
            <person name="Das S.P."/>
            <person name="Bit A."/>
            <person name="Patnaik S."/>
            <person name="Patel N."/>
            <person name="Shah T.M."/>
            <person name="Hinsu A."/>
            <person name="Jena J.K."/>
        </authorList>
    </citation>
    <scope>NUCLEOTIDE SEQUENCE</scope>
    <source>
        <strain evidence="2">CIFAMagur01</strain>
        <tissue evidence="2">Testis</tissue>
    </source>
</reference>
<protein>
    <submittedName>
        <fullName evidence="2">Chemokine-like receptor 1</fullName>
    </submittedName>
</protein>
<evidence type="ECO:0000256" key="1">
    <source>
        <dbReference type="SAM" id="Phobius"/>
    </source>
</evidence>